<evidence type="ECO:0000256" key="1">
    <source>
        <dbReference type="SAM" id="MobiDB-lite"/>
    </source>
</evidence>
<keyword evidence="4" id="KW-1185">Reference proteome</keyword>
<dbReference type="Gene3D" id="1.10.10.10">
    <property type="entry name" value="Winged helix-like DNA-binding domain superfamily/Winged helix DNA-binding domain"/>
    <property type="match status" value="1"/>
</dbReference>
<keyword evidence="2" id="KW-0472">Membrane</keyword>
<evidence type="ECO:0000313" key="3">
    <source>
        <dbReference type="EMBL" id="OMJ26122.1"/>
    </source>
</evidence>
<dbReference type="Proteomes" id="UP000187283">
    <property type="component" value="Unassembled WGS sequence"/>
</dbReference>
<dbReference type="InterPro" id="IPR036388">
    <property type="entry name" value="WH-like_DNA-bd_sf"/>
</dbReference>
<protein>
    <submittedName>
        <fullName evidence="3">Uncharacterized protein</fullName>
    </submittedName>
</protein>
<keyword evidence="2" id="KW-1133">Transmembrane helix</keyword>
<reference evidence="3 4" key="1">
    <citation type="submission" date="2017-01" db="EMBL/GenBank/DDBJ databases">
        <authorList>
            <person name="Mah S.A."/>
            <person name="Swanson W.J."/>
            <person name="Moy G.W."/>
            <person name="Vacquier V.D."/>
        </authorList>
    </citation>
    <scope>NUCLEOTIDE SEQUENCE [LARGE SCALE GENOMIC DNA]</scope>
    <source>
        <strain evidence="3 4">GSMNP</strain>
    </source>
</reference>
<keyword evidence="2" id="KW-0812">Transmembrane</keyword>
<feature type="region of interest" description="Disordered" evidence="1">
    <location>
        <begin position="221"/>
        <end position="240"/>
    </location>
</feature>
<proteinExistence type="predicted"/>
<dbReference type="AlphaFoldDB" id="A0A1R1YGU0"/>
<dbReference type="InterPro" id="IPR036390">
    <property type="entry name" value="WH_DNA-bd_sf"/>
</dbReference>
<dbReference type="InterPro" id="IPR045093">
    <property type="entry name" value="Cullin"/>
</dbReference>
<evidence type="ECO:0000256" key="2">
    <source>
        <dbReference type="SAM" id="Phobius"/>
    </source>
</evidence>
<dbReference type="EMBL" id="LSSN01000066">
    <property type="protein sequence ID" value="OMJ26122.1"/>
    <property type="molecule type" value="Genomic_DNA"/>
</dbReference>
<organism evidence="3 4">
    <name type="scientific">Smittium culicis</name>
    <dbReference type="NCBI Taxonomy" id="133412"/>
    <lineage>
        <taxon>Eukaryota</taxon>
        <taxon>Fungi</taxon>
        <taxon>Fungi incertae sedis</taxon>
        <taxon>Zoopagomycota</taxon>
        <taxon>Kickxellomycotina</taxon>
        <taxon>Harpellomycetes</taxon>
        <taxon>Harpellales</taxon>
        <taxon>Legeriomycetaceae</taxon>
        <taxon>Smittium</taxon>
    </lineage>
</organism>
<dbReference type="InterPro" id="IPR036317">
    <property type="entry name" value="Cullin_homology_sf"/>
</dbReference>
<comment type="caution">
    <text evidence="3">The sequence shown here is derived from an EMBL/GenBank/DDBJ whole genome shotgun (WGS) entry which is preliminary data.</text>
</comment>
<gene>
    <name evidence="3" type="ORF">AYI70_g416</name>
</gene>
<dbReference type="PANTHER" id="PTHR11932">
    <property type="entry name" value="CULLIN"/>
    <property type="match status" value="1"/>
</dbReference>
<feature type="transmembrane region" description="Helical" evidence="2">
    <location>
        <begin position="283"/>
        <end position="303"/>
    </location>
</feature>
<dbReference type="SUPFAM" id="SSF46785">
    <property type="entry name" value="Winged helix' DNA-binding domain"/>
    <property type="match status" value="1"/>
</dbReference>
<dbReference type="Gene3D" id="3.30.230.130">
    <property type="entry name" value="Cullin, Chain C, Domain 2"/>
    <property type="match status" value="1"/>
</dbReference>
<sequence length="308" mass="34730">MNNPSLVSAVAILEADFGPNNGGLKEFVVTHSQAAVLMLFTMESNTTGSLSSAKENYDPEDNIPIEYGYIQNQTRLDSSDLDIILISLTLAKVNPLKIINKKPNVSISNEYKFIFNFNCVNEIKNEVIKSQSRYKLNMAHFTLHKNSRSKSFAMNRDTNDTNMDVDNVNINDFNRNTTKHKDLEGSINSIEIAKPDDGISSLTSMSSINNGQIDLTTKTLNNEMSNSGGNNSHTDDSVDKKVNSQILHEQLYKIDAAIVRLLKYHRNMKHDDLFSDLKMILKFPFSVSNFFSLYTMVLNLAFLRIKLL</sequence>
<evidence type="ECO:0000313" key="4">
    <source>
        <dbReference type="Proteomes" id="UP000187283"/>
    </source>
</evidence>
<dbReference type="SUPFAM" id="SSF75632">
    <property type="entry name" value="Cullin homology domain"/>
    <property type="match status" value="1"/>
</dbReference>
<name>A0A1R1YGU0_9FUNG</name>
<accession>A0A1R1YGU0</accession>